<dbReference type="STRING" id="529505.SAMN05421761_102324"/>
<dbReference type="Gene3D" id="2.30.30.790">
    <property type="match status" value="1"/>
</dbReference>
<evidence type="ECO:0000313" key="7">
    <source>
        <dbReference type="EMBL" id="SIS64756.1"/>
    </source>
</evidence>
<dbReference type="GO" id="GO:0022625">
    <property type="term" value="C:cytosolic large ribosomal subunit"/>
    <property type="evidence" value="ECO:0007669"/>
    <property type="project" value="TreeGrafter"/>
</dbReference>
<reference evidence="8" key="1">
    <citation type="submission" date="2017-01" db="EMBL/GenBank/DDBJ databases">
        <authorList>
            <person name="Varghese N."/>
            <person name="Submissions S."/>
        </authorList>
    </citation>
    <scope>NUCLEOTIDE SEQUENCE [LARGE SCALE GENOMIC DNA]</scope>
    <source>
        <strain evidence="8">DSM 46698</strain>
    </source>
</reference>
<dbReference type="InterPro" id="IPR018257">
    <property type="entry name" value="Ribosomal_bL19_CS"/>
</dbReference>
<dbReference type="PANTHER" id="PTHR15680:SF9">
    <property type="entry name" value="LARGE RIBOSOMAL SUBUNIT PROTEIN BL19M"/>
    <property type="match status" value="1"/>
</dbReference>
<evidence type="ECO:0000256" key="5">
    <source>
        <dbReference type="HAMAP-Rule" id="MF_00402"/>
    </source>
</evidence>
<protein>
    <recommendedName>
        <fullName evidence="4 5">Large ribosomal subunit protein bL19</fullName>
    </recommendedName>
</protein>
<dbReference type="AlphaFoldDB" id="A0A1N7KTD6"/>
<dbReference type="FunFam" id="2.30.30.790:FF:000001">
    <property type="entry name" value="50S ribosomal protein L19"/>
    <property type="match status" value="1"/>
</dbReference>
<evidence type="ECO:0000313" key="8">
    <source>
        <dbReference type="Proteomes" id="UP000186026"/>
    </source>
</evidence>
<dbReference type="PROSITE" id="PS01015">
    <property type="entry name" value="RIBOSOMAL_L19"/>
    <property type="match status" value="1"/>
</dbReference>
<sequence>MSELIKFVEAEYNEVRSSFPSFKAGDTINVHVRIKEGNKERIQQFQGTVIQRKNVNTNGETFTVRKISNGIGVERIFPILSPSIEKIELLREGKVRRARLFYLRGRQGKAARIKEKIRVRKDS</sequence>
<proteinExistence type="inferred from homology"/>
<dbReference type="OrthoDB" id="9803541at2"/>
<comment type="similarity">
    <text evidence="1 5 6">Belongs to the bacterial ribosomal protein bL19 family.</text>
</comment>
<evidence type="ECO:0000256" key="6">
    <source>
        <dbReference type="RuleBase" id="RU000559"/>
    </source>
</evidence>
<dbReference type="PRINTS" id="PR00061">
    <property type="entry name" value="RIBOSOMALL19"/>
</dbReference>
<dbReference type="SUPFAM" id="SSF50104">
    <property type="entry name" value="Translation proteins SH3-like domain"/>
    <property type="match status" value="1"/>
</dbReference>
<dbReference type="PIRSF" id="PIRSF002191">
    <property type="entry name" value="Ribosomal_L19"/>
    <property type="match status" value="1"/>
</dbReference>
<keyword evidence="3 5" id="KW-0687">Ribonucleoprotein</keyword>
<evidence type="ECO:0000256" key="2">
    <source>
        <dbReference type="ARBA" id="ARBA00022980"/>
    </source>
</evidence>
<evidence type="ECO:0000256" key="3">
    <source>
        <dbReference type="ARBA" id="ARBA00023274"/>
    </source>
</evidence>
<keyword evidence="8" id="KW-1185">Reference proteome</keyword>
<dbReference type="GO" id="GO:0003735">
    <property type="term" value="F:structural constituent of ribosome"/>
    <property type="evidence" value="ECO:0007669"/>
    <property type="project" value="InterPro"/>
</dbReference>
<dbReference type="HAMAP" id="MF_00402">
    <property type="entry name" value="Ribosomal_bL19"/>
    <property type="match status" value="1"/>
</dbReference>
<dbReference type="RefSeq" id="WP_076498673.1">
    <property type="nucleotide sequence ID" value="NZ_FTOP01000002.1"/>
</dbReference>
<name>A0A1N7KTD6_9BACT</name>
<evidence type="ECO:0000256" key="1">
    <source>
        <dbReference type="ARBA" id="ARBA00005781"/>
    </source>
</evidence>
<organism evidence="7 8">
    <name type="scientific">Belliella pelovolcani</name>
    <dbReference type="NCBI Taxonomy" id="529505"/>
    <lineage>
        <taxon>Bacteria</taxon>
        <taxon>Pseudomonadati</taxon>
        <taxon>Bacteroidota</taxon>
        <taxon>Cytophagia</taxon>
        <taxon>Cytophagales</taxon>
        <taxon>Cyclobacteriaceae</taxon>
        <taxon>Belliella</taxon>
    </lineage>
</organism>
<dbReference type="NCBIfam" id="TIGR01024">
    <property type="entry name" value="rplS_bact"/>
    <property type="match status" value="1"/>
</dbReference>
<comment type="function">
    <text evidence="5 6">This protein is located at the 30S-50S ribosomal subunit interface and may play a role in the structure and function of the aminoacyl-tRNA binding site.</text>
</comment>
<evidence type="ECO:0000256" key="4">
    <source>
        <dbReference type="ARBA" id="ARBA00035171"/>
    </source>
</evidence>
<dbReference type="InterPro" id="IPR038657">
    <property type="entry name" value="Ribosomal_bL19_sf"/>
</dbReference>
<gene>
    <name evidence="5" type="primary">rplS</name>
    <name evidence="7" type="ORF">SAMN05421761_102324</name>
</gene>
<dbReference type="PANTHER" id="PTHR15680">
    <property type="entry name" value="RIBOSOMAL PROTEIN L19"/>
    <property type="match status" value="1"/>
</dbReference>
<dbReference type="EMBL" id="FTOP01000002">
    <property type="protein sequence ID" value="SIS64756.1"/>
    <property type="molecule type" value="Genomic_DNA"/>
</dbReference>
<dbReference type="Proteomes" id="UP000186026">
    <property type="component" value="Unassembled WGS sequence"/>
</dbReference>
<dbReference type="GO" id="GO:0006412">
    <property type="term" value="P:translation"/>
    <property type="evidence" value="ECO:0007669"/>
    <property type="project" value="UniProtKB-UniRule"/>
</dbReference>
<dbReference type="InterPro" id="IPR001857">
    <property type="entry name" value="Ribosomal_bL19"/>
</dbReference>
<accession>A0A1N7KTD6</accession>
<dbReference type="InterPro" id="IPR008991">
    <property type="entry name" value="Translation_prot_SH3-like_sf"/>
</dbReference>
<keyword evidence="2 5" id="KW-0689">Ribosomal protein</keyword>
<dbReference type="Pfam" id="PF01245">
    <property type="entry name" value="Ribosomal_L19"/>
    <property type="match status" value="1"/>
</dbReference>